<keyword evidence="3 7" id="KW-0812">Transmembrane</keyword>
<keyword evidence="5 7" id="KW-0472">Membrane</keyword>
<dbReference type="GO" id="GO:0019706">
    <property type="term" value="F:protein-cysteine S-palmitoyltransferase activity"/>
    <property type="evidence" value="ECO:0007669"/>
    <property type="project" value="UniProtKB-EC"/>
</dbReference>
<dbReference type="EC" id="2.3.1.225" evidence="7"/>
<feature type="transmembrane region" description="Helical" evidence="7">
    <location>
        <begin position="42"/>
        <end position="61"/>
    </location>
</feature>
<dbReference type="PANTHER" id="PTHR12246">
    <property type="entry name" value="PALMITOYLTRANSFERASE ZDHHC16"/>
    <property type="match status" value="1"/>
</dbReference>
<comment type="domain">
    <text evidence="7">The DHHC domain is required for palmitoyltransferase activity.</text>
</comment>
<sequence length="179" mass="20608">MAEWRPRCDPCGIVCIVSIYLIIIYTDYAFINWIVLPLNCNLATLGLSISVFQLILILLVWSHLKAAVSDPGVVPHPTHGLDISAKQLLNKKDDNEDHNWSVCVRCQMYRPPRAHHCRICQRCVRKMDHHCPWINNCVGELNQKYFILFLIYTGTACAYVLISILLSFIKSKLDSHQRM</sequence>
<keyword evidence="4 7" id="KW-1133">Transmembrane helix</keyword>
<accession>A0A7R9Q4L4</accession>
<dbReference type="Pfam" id="PF01529">
    <property type="entry name" value="DHHC"/>
    <property type="match status" value="1"/>
</dbReference>
<evidence type="ECO:0000256" key="5">
    <source>
        <dbReference type="ARBA" id="ARBA00023136"/>
    </source>
</evidence>
<dbReference type="InterPro" id="IPR001594">
    <property type="entry name" value="Palmitoyltrfase_DHHC"/>
</dbReference>
<feature type="transmembrane region" description="Helical" evidence="7">
    <location>
        <begin position="145"/>
        <end position="169"/>
    </location>
</feature>
<dbReference type="AlphaFoldDB" id="A0A7R9Q4L4"/>
<dbReference type="GO" id="GO:0016020">
    <property type="term" value="C:membrane"/>
    <property type="evidence" value="ECO:0007669"/>
    <property type="project" value="UniProtKB-SubCell"/>
</dbReference>
<dbReference type="EMBL" id="OC864849">
    <property type="protein sequence ID" value="CAD7631988.1"/>
    <property type="molecule type" value="Genomic_DNA"/>
</dbReference>
<proteinExistence type="inferred from homology"/>
<gene>
    <name evidence="9" type="ORF">OSB1V03_LOCUS12395</name>
</gene>
<evidence type="ECO:0000256" key="1">
    <source>
        <dbReference type="ARBA" id="ARBA00004141"/>
    </source>
</evidence>
<comment type="similarity">
    <text evidence="7">Belongs to the DHHC palmitoyltransferase family.</text>
</comment>
<evidence type="ECO:0000256" key="2">
    <source>
        <dbReference type="ARBA" id="ARBA00022679"/>
    </source>
</evidence>
<keyword evidence="6 7" id="KW-0012">Acyltransferase</keyword>
<evidence type="ECO:0000256" key="3">
    <source>
        <dbReference type="ARBA" id="ARBA00022692"/>
    </source>
</evidence>
<protein>
    <recommendedName>
        <fullName evidence="7">Palmitoyltransferase</fullName>
        <ecNumber evidence="7">2.3.1.225</ecNumber>
    </recommendedName>
</protein>
<keyword evidence="2 7" id="KW-0808">Transferase</keyword>
<comment type="catalytic activity">
    <reaction evidence="7">
        <text>L-cysteinyl-[protein] + hexadecanoyl-CoA = S-hexadecanoyl-L-cysteinyl-[protein] + CoA</text>
        <dbReference type="Rhea" id="RHEA:36683"/>
        <dbReference type="Rhea" id="RHEA-COMP:10131"/>
        <dbReference type="Rhea" id="RHEA-COMP:11032"/>
        <dbReference type="ChEBI" id="CHEBI:29950"/>
        <dbReference type="ChEBI" id="CHEBI:57287"/>
        <dbReference type="ChEBI" id="CHEBI:57379"/>
        <dbReference type="ChEBI" id="CHEBI:74151"/>
        <dbReference type="EC" id="2.3.1.225"/>
    </reaction>
</comment>
<dbReference type="EMBL" id="CAJPIZ010010274">
    <property type="protein sequence ID" value="CAG2112418.1"/>
    <property type="molecule type" value="Genomic_DNA"/>
</dbReference>
<dbReference type="Proteomes" id="UP000759131">
    <property type="component" value="Unassembled WGS sequence"/>
</dbReference>
<evidence type="ECO:0000256" key="6">
    <source>
        <dbReference type="ARBA" id="ARBA00023315"/>
    </source>
</evidence>
<keyword evidence="10" id="KW-1185">Reference proteome</keyword>
<dbReference type="OrthoDB" id="331948at2759"/>
<evidence type="ECO:0000256" key="4">
    <source>
        <dbReference type="ARBA" id="ARBA00022989"/>
    </source>
</evidence>
<feature type="domain" description="Palmitoyltransferase DHHC" evidence="8">
    <location>
        <begin position="98"/>
        <end position="175"/>
    </location>
</feature>
<reference evidence="9" key="1">
    <citation type="submission" date="2020-11" db="EMBL/GenBank/DDBJ databases">
        <authorList>
            <person name="Tran Van P."/>
        </authorList>
    </citation>
    <scope>NUCLEOTIDE SEQUENCE</scope>
</reference>
<comment type="subcellular location">
    <subcellularLocation>
        <location evidence="1">Membrane</location>
        <topology evidence="1">Multi-pass membrane protein</topology>
    </subcellularLocation>
</comment>
<organism evidence="9">
    <name type="scientific">Medioppia subpectinata</name>
    <dbReference type="NCBI Taxonomy" id="1979941"/>
    <lineage>
        <taxon>Eukaryota</taxon>
        <taxon>Metazoa</taxon>
        <taxon>Ecdysozoa</taxon>
        <taxon>Arthropoda</taxon>
        <taxon>Chelicerata</taxon>
        <taxon>Arachnida</taxon>
        <taxon>Acari</taxon>
        <taxon>Acariformes</taxon>
        <taxon>Sarcoptiformes</taxon>
        <taxon>Oribatida</taxon>
        <taxon>Brachypylina</taxon>
        <taxon>Oppioidea</taxon>
        <taxon>Oppiidae</taxon>
        <taxon>Medioppia</taxon>
    </lineage>
</organism>
<evidence type="ECO:0000313" key="9">
    <source>
        <dbReference type="EMBL" id="CAD7631988.1"/>
    </source>
</evidence>
<dbReference type="PROSITE" id="PS50216">
    <property type="entry name" value="DHHC"/>
    <property type="match status" value="1"/>
</dbReference>
<feature type="transmembrane region" description="Helical" evidence="7">
    <location>
        <begin position="12"/>
        <end position="36"/>
    </location>
</feature>
<evidence type="ECO:0000259" key="8">
    <source>
        <dbReference type="Pfam" id="PF01529"/>
    </source>
</evidence>
<dbReference type="InterPro" id="IPR039859">
    <property type="entry name" value="PFA4/ZDH16/20/ERF2-like"/>
</dbReference>
<evidence type="ECO:0000256" key="7">
    <source>
        <dbReference type="RuleBase" id="RU079119"/>
    </source>
</evidence>
<evidence type="ECO:0000313" key="10">
    <source>
        <dbReference type="Proteomes" id="UP000759131"/>
    </source>
</evidence>
<name>A0A7R9Q4L4_9ACAR</name>